<dbReference type="InterPro" id="IPR036652">
    <property type="entry name" value="YjeF_N_dom_sf"/>
</dbReference>
<evidence type="ECO:0000256" key="10">
    <source>
        <dbReference type="ARBA" id="ARBA00023027"/>
    </source>
</evidence>
<dbReference type="AlphaFoldDB" id="A0A2P7MYP1"/>
<dbReference type="EC" id="4.2.1.136" evidence="17"/>
<keyword evidence="13" id="KW-0511">Multifunctional enzyme</keyword>
<evidence type="ECO:0000256" key="1">
    <source>
        <dbReference type="ARBA" id="ARBA00000013"/>
    </source>
</evidence>
<feature type="domain" description="YjeF C-terminal" evidence="19">
    <location>
        <begin position="216"/>
        <end position="493"/>
    </location>
</feature>
<evidence type="ECO:0000256" key="9">
    <source>
        <dbReference type="ARBA" id="ARBA00022958"/>
    </source>
</evidence>
<comment type="similarity">
    <text evidence="3 18">In the N-terminal section; belongs to the NnrE/AIBP family.</text>
</comment>
<dbReference type="HAMAP" id="MF_01965">
    <property type="entry name" value="NADHX_dehydratase"/>
    <property type="match status" value="1"/>
</dbReference>
<keyword evidence="22" id="KW-1185">Reference proteome</keyword>
<feature type="binding site" evidence="17">
    <location>
        <position position="251"/>
    </location>
    <ligand>
        <name>(6S)-NADPHX</name>
        <dbReference type="ChEBI" id="CHEBI:64076"/>
    </ligand>
</feature>
<dbReference type="PANTHER" id="PTHR12592">
    <property type="entry name" value="ATP-DEPENDENT (S)-NAD(P)H-HYDRATE DEHYDRATASE FAMILY MEMBER"/>
    <property type="match status" value="1"/>
</dbReference>
<evidence type="ECO:0000256" key="12">
    <source>
        <dbReference type="ARBA" id="ARBA00023239"/>
    </source>
</evidence>
<comment type="similarity">
    <text evidence="4 18">In the C-terminal section; belongs to the NnrD/CARKD family.</text>
</comment>
<accession>A0A2P7MYP1</accession>
<evidence type="ECO:0000256" key="5">
    <source>
        <dbReference type="ARBA" id="ARBA00022723"/>
    </source>
</evidence>
<evidence type="ECO:0000256" key="14">
    <source>
        <dbReference type="ARBA" id="ARBA00025153"/>
    </source>
</evidence>
<dbReference type="NCBIfam" id="TIGR00197">
    <property type="entry name" value="yjeF_nterm"/>
    <property type="match status" value="1"/>
</dbReference>
<evidence type="ECO:0000313" key="21">
    <source>
        <dbReference type="EMBL" id="PSJ06343.1"/>
    </source>
</evidence>
<dbReference type="OrthoDB" id="9806925at2"/>
<dbReference type="SUPFAM" id="SSF64153">
    <property type="entry name" value="YjeF N-terminal domain-like"/>
    <property type="match status" value="1"/>
</dbReference>
<comment type="caution">
    <text evidence="21">The sequence shown here is derived from an EMBL/GenBank/DDBJ whole genome shotgun (WGS) entry which is preliminary data.</text>
</comment>
<evidence type="ECO:0000256" key="8">
    <source>
        <dbReference type="ARBA" id="ARBA00022857"/>
    </source>
</evidence>
<evidence type="ECO:0000256" key="7">
    <source>
        <dbReference type="ARBA" id="ARBA00022840"/>
    </source>
</evidence>
<keyword evidence="8 17" id="KW-0521">NADP</keyword>
<dbReference type="Proteomes" id="UP000243002">
    <property type="component" value="Unassembled WGS sequence"/>
</dbReference>
<evidence type="ECO:0000256" key="13">
    <source>
        <dbReference type="ARBA" id="ARBA00023268"/>
    </source>
</evidence>
<comment type="cofactor">
    <cofactor evidence="17">
        <name>Mg(2+)</name>
        <dbReference type="ChEBI" id="CHEBI:18420"/>
    </cofactor>
</comment>
<feature type="domain" description="YjeF N-terminal" evidence="20">
    <location>
        <begin position="1"/>
        <end position="204"/>
    </location>
</feature>
<evidence type="ECO:0000256" key="16">
    <source>
        <dbReference type="ARBA" id="ARBA00049209"/>
    </source>
</evidence>
<keyword evidence="5 18" id="KW-0479">Metal-binding</keyword>
<comment type="catalytic activity">
    <reaction evidence="2 18">
        <text>(6R)-NADPHX = (6S)-NADPHX</text>
        <dbReference type="Rhea" id="RHEA:32227"/>
        <dbReference type="ChEBI" id="CHEBI:64076"/>
        <dbReference type="ChEBI" id="CHEBI:64077"/>
        <dbReference type="EC" id="5.1.99.6"/>
    </reaction>
</comment>
<proteinExistence type="inferred from homology"/>
<keyword evidence="10 17" id="KW-0520">NAD</keyword>
<dbReference type="Gene3D" id="3.40.50.10260">
    <property type="entry name" value="YjeF N-terminal domain"/>
    <property type="match status" value="1"/>
</dbReference>
<keyword evidence="11 18" id="KW-0413">Isomerase</keyword>
<evidence type="ECO:0000256" key="15">
    <source>
        <dbReference type="ARBA" id="ARBA00048238"/>
    </source>
</evidence>
<dbReference type="CDD" id="cd01171">
    <property type="entry name" value="YXKO-related"/>
    <property type="match status" value="1"/>
</dbReference>
<dbReference type="SUPFAM" id="SSF53613">
    <property type="entry name" value="Ribokinase-like"/>
    <property type="match status" value="1"/>
</dbReference>
<dbReference type="PIRSF" id="PIRSF017184">
    <property type="entry name" value="Nnr"/>
    <property type="match status" value="1"/>
</dbReference>
<dbReference type="Pfam" id="PF03853">
    <property type="entry name" value="YjeF_N"/>
    <property type="match status" value="1"/>
</dbReference>
<evidence type="ECO:0000259" key="19">
    <source>
        <dbReference type="PROSITE" id="PS51383"/>
    </source>
</evidence>
<evidence type="ECO:0000256" key="2">
    <source>
        <dbReference type="ARBA" id="ARBA00000909"/>
    </source>
</evidence>
<comment type="subunit">
    <text evidence="17">Homotetramer.</text>
</comment>
<feature type="binding site" evidence="17">
    <location>
        <begin position="404"/>
        <end position="408"/>
    </location>
    <ligand>
        <name>AMP</name>
        <dbReference type="ChEBI" id="CHEBI:456215"/>
    </ligand>
</feature>
<keyword evidence="7 17" id="KW-0067">ATP-binding</keyword>
<dbReference type="EMBL" id="PXXO01000004">
    <property type="protein sequence ID" value="PSJ06343.1"/>
    <property type="molecule type" value="Genomic_DNA"/>
</dbReference>
<dbReference type="Pfam" id="PF01256">
    <property type="entry name" value="Carb_kinase"/>
    <property type="match status" value="1"/>
</dbReference>
<name>A0A2P7MYP1_9CYAN</name>
<evidence type="ECO:0000256" key="3">
    <source>
        <dbReference type="ARBA" id="ARBA00006001"/>
    </source>
</evidence>
<feature type="binding site" evidence="17">
    <location>
        <position position="309"/>
    </location>
    <ligand>
        <name>(6S)-NADPHX</name>
        <dbReference type="ChEBI" id="CHEBI:64076"/>
    </ligand>
</feature>
<comment type="catalytic activity">
    <reaction evidence="16 17 18">
        <text>(6S)-NADPHX + ADP = AMP + phosphate + NADPH + H(+)</text>
        <dbReference type="Rhea" id="RHEA:32235"/>
        <dbReference type="ChEBI" id="CHEBI:15378"/>
        <dbReference type="ChEBI" id="CHEBI:43474"/>
        <dbReference type="ChEBI" id="CHEBI:57783"/>
        <dbReference type="ChEBI" id="CHEBI:64076"/>
        <dbReference type="ChEBI" id="CHEBI:456215"/>
        <dbReference type="ChEBI" id="CHEBI:456216"/>
        <dbReference type="EC" id="4.2.1.136"/>
    </reaction>
</comment>
<protein>
    <recommendedName>
        <fullName evidence="17">ADP-dependent (S)-NAD(P)H-hydrate dehydratase</fullName>
        <ecNumber evidence="17">4.2.1.136</ecNumber>
    </recommendedName>
    <alternativeName>
        <fullName evidence="17">ADP-dependent NAD(P)HX dehydratase</fullName>
    </alternativeName>
</protein>
<comment type="similarity">
    <text evidence="17">Belongs to the NnrD/CARKD family.</text>
</comment>
<comment type="function">
    <text evidence="14 18">Bifunctional enzyme that catalyzes the epimerization of the S- and R-forms of NAD(P)HX and the dehydration of the S-form of NAD(P)HX at the expense of ADP, which is converted to AMP. This allows the repair of both epimers of NAD(P)HX, a damaged form of NAD(P)H that is a result of enzymatic or heat-dependent hydration.</text>
</comment>
<evidence type="ECO:0000256" key="18">
    <source>
        <dbReference type="PIRNR" id="PIRNR017184"/>
    </source>
</evidence>
<evidence type="ECO:0000256" key="17">
    <source>
        <dbReference type="HAMAP-Rule" id="MF_01965"/>
    </source>
</evidence>
<feature type="binding site" evidence="17">
    <location>
        <position position="434"/>
    </location>
    <ligand>
        <name>(6S)-NADPHX</name>
        <dbReference type="ChEBI" id="CHEBI:64076"/>
    </ligand>
</feature>
<evidence type="ECO:0000256" key="11">
    <source>
        <dbReference type="ARBA" id="ARBA00023235"/>
    </source>
</evidence>
<keyword evidence="6 17" id="KW-0547">Nucleotide-binding</keyword>
<dbReference type="PROSITE" id="PS51385">
    <property type="entry name" value="YJEF_N"/>
    <property type="match status" value="1"/>
</dbReference>
<evidence type="ECO:0000313" key="22">
    <source>
        <dbReference type="Proteomes" id="UP000243002"/>
    </source>
</evidence>
<reference evidence="21 22" key="1">
    <citation type="journal article" date="2018" name="Environ. Microbiol.">
        <title>Ecological and genomic features of two widespread freshwater picocyanobacteria.</title>
        <authorList>
            <person name="Cabello-Yeves P.J."/>
            <person name="Picazo A."/>
            <person name="Camacho A."/>
            <person name="Callieri C."/>
            <person name="Rosselli R."/>
            <person name="Roda-Garcia J.J."/>
            <person name="Coutinho F.H."/>
            <person name="Rodriguez-Valera F."/>
        </authorList>
    </citation>
    <scope>NUCLEOTIDE SEQUENCE [LARGE SCALE GENOMIC DNA]</scope>
    <source>
        <strain evidence="21 22">Tous</strain>
    </source>
</reference>
<dbReference type="GO" id="GO:0046872">
    <property type="term" value="F:metal ion binding"/>
    <property type="evidence" value="ECO:0007669"/>
    <property type="project" value="UniProtKB-UniRule"/>
</dbReference>
<dbReference type="InterPro" id="IPR029056">
    <property type="entry name" value="Ribokinase-like"/>
</dbReference>
<dbReference type="GO" id="GO:0052856">
    <property type="term" value="F:NAD(P)HX epimerase activity"/>
    <property type="evidence" value="ECO:0007669"/>
    <property type="project" value="UniProtKB-EC"/>
</dbReference>
<dbReference type="InterPro" id="IPR004443">
    <property type="entry name" value="YjeF_N_dom"/>
</dbReference>
<dbReference type="GO" id="GO:0110051">
    <property type="term" value="P:metabolite repair"/>
    <property type="evidence" value="ECO:0007669"/>
    <property type="project" value="TreeGrafter"/>
</dbReference>
<dbReference type="GO" id="GO:0046496">
    <property type="term" value="P:nicotinamide nucleotide metabolic process"/>
    <property type="evidence" value="ECO:0007669"/>
    <property type="project" value="UniProtKB-UniRule"/>
</dbReference>
<comment type="function">
    <text evidence="17">Catalyzes the dehydration of the S-form of NAD(P)HX at the expense of ADP, which is converted to AMP. Together with NAD(P)HX epimerase, which catalyzes the epimerization of the S- and R-forms, the enzyme allows the repair of both epimers of NAD(P)HX, a damaged form of NAD(P)H that is a result of enzymatic or heat-dependent hydration.</text>
</comment>
<dbReference type="GO" id="GO:0005524">
    <property type="term" value="F:ATP binding"/>
    <property type="evidence" value="ECO:0007669"/>
    <property type="project" value="UniProtKB-UniRule"/>
</dbReference>
<sequence length="493" mass="51126">MAALEEQLFASGLPVEALMEKAALAVSRLLLEQHGERLGRHGALVLVGPGHNGGDGLVIARELHLAGISTAIWSPFGRHKPLSAAHLRHALWLGIPRLESSPDPSGAALWIDALLGIGQRRAPGEAIEALLRQRQRQRPHALVAIDVPTGLCADSGQATGSYTAQAISTYAIGLIKTGLVQDAALEAVGSLHWVDLGLPPALLQELPLKVPLALAERDLAARPKPKLNPAASKYQRGRLLVVAGSDTYRGAASLALAGASSSGCGSVRAALPEALAGTIWQQHPQVVVCLDPPAELDPQRLDALLVGPGLGEANCWPNPPSWSELLSWQGLLVLDADGLNRLAGPVSQGLGLQASRWLQQRQGPTWITPHPGEFARLFPELAGSTALEAAAQAAMSSGACVLLKGARSIVAAPDGRRWQLLEASPGSARTGLGDVLAGYAAGLGAMALAASGNADATWLAAAALAHAQAGRRGENSESGFTPMQVAENLAQLC</sequence>
<dbReference type="Gene3D" id="3.40.1190.20">
    <property type="match status" value="1"/>
</dbReference>
<dbReference type="GO" id="GO:0052855">
    <property type="term" value="F:ADP-dependent NAD(P)H-hydrate dehydratase activity"/>
    <property type="evidence" value="ECO:0007669"/>
    <property type="project" value="UniProtKB-UniRule"/>
</dbReference>
<evidence type="ECO:0000259" key="20">
    <source>
        <dbReference type="PROSITE" id="PS51385"/>
    </source>
</evidence>
<feature type="binding site" evidence="17">
    <location>
        <position position="433"/>
    </location>
    <ligand>
        <name>AMP</name>
        <dbReference type="ChEBI" id="CHEBI:456215"/>
    </ligand>
</feature>
<evidence type="ECO:0000256" key="4">
    <source>
        <dbReference type="ARBA" id="ARBA00009524"/>
    </source>
</evidence>
<keyword evidence="12 17" id="KW-0456">Lyase</keyword>
<keyword evidence="9 18" id="KW-0630">Potassium</keyword>
<comment type="catalytic activity">
    <reaction evidence="15 17 18">
        <text>(6S)-NADHX + ADP = AMP + phosphate + NADH + H(+)</text>
        <dbReference type="Rhea" id="RHEA:32223"/>
        <dbReference type="ChEBI" id="CHEBI:15378"/>
        <dbReference type="ChEBI" id="CHEBI:43474"/>
        <dbReference type="ChEBI" id="CHEBI:57945"/>
        <dbReference type="ChEBI" id="CHEBI:64074"/>
        <dbReference type="ChEBI" id="CHEBI:456215"/>
        <dbReference type="ChEBI" id="CHEBI:456216"/>
        <dbReference type="EC" id="4.2.1.136"/>
    </reaction>
</comment>
<feature type="binding site" evidence="17">
    <location>
        <position position="370"/>
    </location>
    <ligand>
        <name>(6S)-NADPHX</name>
        <dbReference type="ChEBI" id="CHEBI:64076"/>
    </ligand>
</feature>
<dbReference type="InterPro" id="IPR030677">
    <property type="entry name" value="Nnr"/>
</dbReference>
<organism evidence="21 22">
    <name type="scientific">Cyanobium usitatum str. Tous</name>
    <dbReference type="NCBI Taxonomy" id="2116684"/>
    <lineage>
        <taxon>Bacteria</taxon>
        <taxon>Bacillati</taxon>
        <taxon>Cyanobacteriota</taxon>
        <taxon>Cyanophyceae</taxon>
        <taxon>Synechococcales</taxon>
        <taxon>Prochlorococcaceae</taxon>
        <taxon>Cyanobium</taxon>
    </lineage>
</organism>
<comment type="catalytic activity">
    <reaction evidence="1 18">
        <text>(6R)-NADHX = (6S)-NADHX</text>
        <dbReference type="Rhea" id="RHEA:32215"/>
        <dbReference type="ChEBI" id="CHEBI:64074"/>
        <dbReference type="ChEBI" id="CHEBI:64075"/>
        <dbReference type="EC" id="5.1.99.6"/>
    </reaction>
</comment>
<dbReference type="InterPro" id="IPR000631">
    <property type="entry name" value="CARKD"/>
</dbReference>
<dbReference type="NCBIfam" id="TIGR00196">
    <property type="entry name" value="yjeF_cterm"/>
    <property type="match status" value="1"/>
</dbReference>
<dbReference type="PROSITE" id="PS51383">
    <property type="entry name" value="YJEF_C_3"/>
    <property type="match status" value="1"/>
</dbReference>
<gene>
    <name evidence="17" type="primary">nnrD</name>
    <name evidence="21" type="ORF">C7K55_04320</name>
</gene>
<dbReference type="PANTHER" id="PTHR12592:SF0">
    <property type="entry name" value="ATP-DEPENDENT (S)-NAD(P)H-HYDRATE DEHYDRATASE"/>
    <property type="match status" value="1"/>
</dbReference>
<evidence type="ECO:0000256" key="6">
    <source>
        <dbReference type="ARBA" id="ARBA00022741"/>
    </source>
</evidence>
<comment type="cofactor">
    <cofactor evidence="18">
        <name>K(+)</name>
        <dbReference type="ChEBI" id="CHEBI:29103"/>
    </cofactor>
    <text evidence="18">Binds 1 potassium ion per subunit.</text>
</comment>